<dbReference type="InterPro" id="IPR000868">
    <property type="entry name" value="Isochorismatase-like_dom"/>
</dbReference>
<accession>A0A443RYE6</accession>
<evidence type="ECO:0000256" key="2">
    <source>
        <dbReference type="ARBA" id="ARBA00022642"/>
    </source>
</evidence>
<dbReference type="InterPro" id="IPR052347">
    <property type="entry name" value="Isochorismatase_Nicotinamidase"/>
</dbReference>
<keyword evidence="10" id="KW-1185">Reference proteome</keyword>
<dbReference type="GO" id="GO:0046872">
    <property type="term" value="F:metal ion binding"/>
    <property type="evidence" value="ECO:0007669"/>
    <property type="project" value="UniProtKB-KW"/>
</dbReference>
<name>A0A443RYE6_9ACAR</name>
<sequence>LWPIHCVQNTEGAALHPDLIVAPNSLTIYKGTKENIDSYSAFFNNGNLSETALNSELKSRGITDVYVCGLAYDVCVQATAMHANELGYRTVVIDDASRGVDLNDIMKAKEALEATNCAIVQSNEVDAMVKAIDRRFVLGYFLALIA</sequence>
<evidence type="ECO:0000256" key="6">
    <source>
        <dbReference type="ARBA" id="ARBA00039017"/>
    </source>
</evidence>
<protein>
    <recommendedName>
        <fullName evidence="6">nicotinamidase</fullName>
        <ecNumber evidence="6">3.5.1.19</ecNumber>
    </recommendedName>
    <alternativeName>
        <fullName evidence="7">Nicotinamide deamidase</fullName>
    </alternativeName>
</protein>
<reference evidence="9 10" key="1">
    <citation type="journal article" date="2018" name="Gigascience">
        <title>Genomes of trombidid mites reveal novel predicted allergens and laterally-transferred genes associated with secondary metabolism.</title>
        <authorList>
            <person name="Dong X."/>
            <person name="Chaisiri K."/>
            <person name="Xia D."/>
            <person name="Armstrong S.D."/>
            <person name="Fang Y."/>
            <person name="Donnelly M.J."/>
            <person name="Kadowaki T."/>
            <person name="McGarry J.W."/>
            <person name="Darby A.C."/>
            <person name="Makepeace B.L."/>
        </authorList>
    </citation>
    <scope>NUCLEOTIDE SEQUENCE [LARGE SCALE GENOMIC DNA]</scope>
    <source>
        <strain evidence="9">UoL-UT</strain>
    </source>
</reference>
<dbReference type="PANTHER" id="PTHR11080:SF2">
    <property type="entry name" value="LD05707P"/>
    <property type="match status" value="1"/>
</dbReference>
<organism evidence="9 10">
    <name type="scientific">Leptotrombidium deliense</name>
    <dbReference type="NCBI Taxonomy" id="299467"/>
    <lineage>
        <taxon>Eukaryota</taxon>
        <taxon>Metazoa</taxon>
        <taxon>Ecdysozoa</taxon>
        <taxon>Arthropoda</taxon>
        <taxon>Chelicerata</taxon>
        <taxon>Arachnida</taxon>
        <taxon>Acari</taxon>
        <taxon>Acariformes</taxon>
        <taxon>Trombidiformes</taxon>
        <taxon>Prostigmata</taxon>
        <taxon>Anystina</taxon>
        <taxon>Parasitengona</taxon>
        <taxon>Trombiculoidea</taxon>
        <taxon>Trombiculidae</taxon>
        <taxon>Leptotrombidium</taxon>
    </lineage>
</organism>
<dbReference type="Gene3D" id="3.40.50.850">
    <property type="entry name" value="Isochorismatase-like"/>
    <property type="match status" value="1"/>
</dbReference>
<dbReference type="STRING" id="299467.A0A443RYE6"/>
<dbReference type="SUPFAM" id="SSF52499">
    <property type="entry name" value="Isochorismatase-like hydrolases"/>
    <property type="match status" value="1"/>
</dbReference>
<feature type="non-terminal residue" evidence="9">
    <location>
        <position position="146"/>
    </location>
</feature>
<keyword evidence="4" id="KW-0378">Hydrolase</keyword>
<dbReference type="OrthoDB" id="167809at2759"/>
<evidence type="ECO:0000313" key="10">
    <source>
        <dbReference type="Proteomes" id="UP000288716"/>
    </source>
</evidence>
<proteinExistence type="inferred from homology"/>
<dbReference type="EMBL" id="NCKV01017867">
    <property type="protein sequence ID" value="RWS20397.1"/>
    <property type="molecule type" value="Genomic_DNA"/>
</dbReference>
<feature type="non-terminal residue" evidence="9">
    <location>
        <position position="1"/>
    </location>
</feature>
<evidence type="ECO:0000256" key="1">
    <source>
        <dbReference type="ARBA" id="ARBA00006336"/>
    </source>
</evidence>
<dbReference type="GO" id="GO:0019363">
    <property type="term" value="P:pyridine nucleotide biosynthetic process"/>
    <property type="evidence" value="ECO:0007669"/>
    <property type="project" value="UniProtKB-KW"/>
</dbReference>
<comment type="caution">
    <text evidence="9">The sequence shown here is derived from an EMBL/GenBank/DDBJ whole genome shotgun (WGS) entry which is preliminary data.</text>
</comment>
<keyword evidence="3" id="KW-0479">Metal-binding</keyword>
<evidence type="ECO:0000256" key="7">
    <source>
        <dbReference type="ARBA" id="ARBA00043224"/>
    </source>
</evidence>
<evidence type="ECO:0000256" key="5">
    <source>
        <dbReference type="ARBA" id="ARBA00037900"/>
    </source>
</evidence>
<comment type="pathway">
    <text evidence="5">Cofactor biosynthesis; nicotinate biosynthesis; nicotinate from nicotinamide: step 1/1.</text>
</comment>
<evidence type="ECO:0000313" key="9">
    <source>
        <dbReference type="EMBL" id="RWS20397.1"/>
    </source>
</evidence>
<dbReference type="InterPro" id="IPR036380">
    <property type="entry name" value="Isochorismatase-like_sf"/>
</dbReference>
<feature type="domain" description="Isochorismatase-like" evidence="8">
    <location>
        <begin position="3"/>
        <end position="122"/>
    </location>
</feature>
<evidence type="ECO:0000256" key="3">
    <source>
        <dbReference type="ARBA" id="ARBA00022723"/>
    </source>
</evidence>
<dbReference type="VEuPathDB" id="VectorBase:LDEU011643"/>
<keyword evidence="2" id="KW-0662">Pyridine nucleotide biosynthesis</keyword>
<dbReference type="EC" id="3.5.1.19" evidence="6"/>
<dbReference type="GO" id="GO:0008936">
    <property type="term" value="F:nicotinamidase activity"/>
    <property type="evidence" value="ECO:0007669"/>
    <property type="project" value="UniProtKB-EC"/>
</dbReference>
<dbReference type="AlphaFoldDB" id="A0A443RYE6"/>
<dbReference type="PANTHER" id="PTHR11080">
    <property type="entry name" value="PYRAZINAMIDASE/NICOTINAMIDASE"/>
    <property type="match status" value="1"/>
</dbReference>
<evidence type="ECO:0000256" key="4">
    <source>
        <dbReference type="ARBA" id="ARBA00022801"/>
    </source>
</evidence>
<comment type="similarity">
    <text evidence="1">Belongs to the isochorismatase family.</text>
</comment>
<evidence type="ECO:0000259" key="8">
    <source>
        <dbReference type="Pfam" id="PF00857"/>
    </source>
</evidence>
<dbReference type="Proteomes" id="UP000288716">
    <property type="component" value="Unassembled WGS sequence"/>
</dbReference>
<dbReference type="Pfam" id="PF00857">
    <property type="entry name" value="Isochorismatase"/>
    <property type="match status" value="1"/>
</dbReference>
<gene>
    <name evidence="9" type="ORF">B4U80_00769</name>
</gene>